<dbReference type="InterPro" id="IPR049899">
    <property type="entry name" value="Znf_C2HC_C3H"/>
</dbReference>
<evidence type="ECO:0000313" key="10">
    <source>
        <dbReference type="RefSeq" id="XP_002734250.1"/>
    </source>
</evidence>
<feature type="domain" description="C2HC/C3H-type" evidence="8">
    <location>
        <begin position="116"/>
        <end position="145"/>
    </location>
</feature>
<keyword evidence="2" id="KW-0479">Metal-binding</keyword>
<feature type="region of interest" description="Disordered" evidence="7">
    <location>
        <begin position="46"/>
        <end position="77"/>
    </location>
</feature>
<evidence type="ECO:0000256" key="2">
    <source>
        <dbReference type="ARBA" id="ARBA00022723"/>
    </source>
</evidence>
<evidence type="ECO:0000256" key="3">
    <source>
        <dbReference type="ARBA" id="ARBA00022737"/>
    </source>
</evidence>
<feature type="compositionally biased region" description="Low complexity" evidence="7">
    <location>
        <begin position="184"/>
        <end position="210"/>
    </location>
</feature>
<evidence type="ECO:0000259" key="8">
    <source>
        <dbReference type="PROSITE" id="PS52027"/>
    </source>
</evidence>
<evidence type="ECO:0000256" key="4">
    <source>
        <dbReference type="ARBA" id="ARBA00022771"/>
    </source>
</evidence>
<keyword evidence="9" id="KW-1185">Reference proteome</keyword>
<accession>A0ABM0GP49</accession>
<feature type="domain" description="C2HC/C3H-type" evidence="8">
    <location>
        <begin position="12"/>
        <end position="41"/>
    </location>
</feature>
<name>A0ABM0GP49_SACKO</name>
<keyword evidence="5" id="KW-0862">Zinc</keyword>
<reference evidence="10" key="1">
    <citation type="submission" date="2025-08" db="UniProtKB">
        <authorList>
            <consortium name="RefSeq"/>
        </authorList>
    </citation>
    <scope>IDENTIFICATION</scope>
    <source>
        <tissue evidence="10">Testes</tissue>
    </source>
</reference>
<gene>
    <name evidence="10" type="primary">LOC100371566</name>
</gene>
<dbReference type="PANTHER" id="PTHR13555">
    <property type="entry name" value="C2H2 ZINC FINGER CGI-62-RELATED"/>
    <property type="match status" value="1"/>
</dbReference>
<protein>
    <submittedName>
        <fullName evidence="10">Zinc finger C2HC domain-containing protein 1A-like</fullName>
    </submittedName>
</protein>
<dbReference type="PROSITE" id="PS52027">
    <property type="entry name" value="ZF_C2HC_C3H"/>
    <property type="match status" value="2"/>
</dbReference>
<dbReference type="Pfam" id="PF13913">
    <property type="entry name" value="zf-C2HC_2"/>
    <property type="match status" value="2"/>
</dbReference>
<dbReference type="Proteomes" id="UP000694865">
    <property type="component" value="Unplaced"/>
</dbReference>
<evidence type="ECO:0000256" key="6">
    <source>
        <dbReference type="PROSITE-ProRule" id="PRU01371"/>
    </source>
</evidence>
<evidence type="ECO:0000313" key="9">
    <source>
        <dbReference type="Proteomes" id="UP000694865"/>
    </source>
</evidence>
<comment type="similarity">
    <text evidence="1">Belongs to the ZC2HC1 family.</text>
</comment>
<dbReference type="RefSeq" id="XP_002734250.1">
    <property type="nucleotide sequence ID" value="XM_002734204.2"/>
</dbReference>
<evidence type="ECO:0000256" key="5">
    <source>
        <dbReference type="ARBA" id="ARBA00022833"/>
    </source>
</evidence>
<evidence type="ECO:0000256" key="7">
    <source>
        <dbReference type="SAM" id="MobiDB-lite"/>
    </source>
</evidence>
<organism evidence="9 10">
    <name type="scientific">Saccoglossus kowalevskii</name>
    <name type="common">Acorn worm</name>
    <dbReference type="NCBI Taxonomy" id="10224"/>
    <lineage>
        <taxon>Eukaryota</taxon>
        <taxon>Metazoa</taxon>
        <taxon>Hemichordata</taxon>
        <taxon>Enteropneusta</taxon>
        <taxon>Harrimaniidae</taxon>
        <taxon>Saccoglossus</taxon>
    </lineage>
</organism>
<dbReference type="GeneID" id="100371566"/>
<dbReference type="PANTHER" id="PTHR13555:SF25">
    <property type="entry name" value="ZINC FINGER C2HC DOMAIN-CONTAINING PROTEIN 1A"/>
    <property type="match status" value="1"/>
</dbReference>
<keyword evidence="4 6" id="KW-0863">Zinc-finger</keyword>
<feature type="region of interest" description="Disordered" evidence="7">
    <location>
        <begin position="150"/>
        <end position="218"/>
    </location>
</feature>
<dbReference type="Gene3D" id="3.30.160.60">
    <property type="entry name" value="Classic Zinc Finger"/>
    <property type="match status" value="1"/>
</dbReference>
<proteinExistence type="inferred from homology"/>
<dbReference type="InterPro" id="IPR026319">
    <property type="entry name" value="ZC2HC1A/B-like"/>
</dbReference>
<sequence length="410" mass="45653">MAAASAYGEAGPLSPCRHCGRTFNSNSLVKHQRVCQRLSYKRPVFDSGRQRASDSDVPFGATLKPGKKPQPVRSKNNWRAAHKEFVETIRNARAAVRAMRAGQPLPPPPQPSENPDYVYCNSCHRQFNKQSAKRHIPFCQSRKKELGQPISFAGRSVNKGYGSKDSAGREYARSIPKPRPIPRPRSSLSNYSKKSSFTSRSYKSSRKSTNAPIADPFQDIPYDYDSPIPTNLSNGVTNSSPFTFGLYMGSHSPRVYQDQPCTFSATGLTPIMTHGNQYGKKAKHQTGPTALRSRAISAKYRHMNGRKSAHLYDSVESSDSQEQFNVGLPPVSRVLNSRNQRRPAKLPRYTTLGPESSLKTGKLRSMGYTSPEYEDYCNRCGDRFPDTTSRFCCNCGVRRGLDLGITTGTY</sequence>
<keyword evidence="3" id="KW-0677">Repeat</keyword>
<evidence type="ECO:0000256" key="1">
    <source>
        <dbReference type="ARBA" id="ARBA00010843"/>
    </source>
</evidence>